<keyword evidence="7 10" id="KW-0520">NAD</keyword>
<comment type="catalytic activity">
    <reaction evidence="1 10">
        <text>UDP-alpha-D-glucose = UDP-alpha-D-galactose</text>
        <dbReference type="Rhea" id="RHEA:22168"/>
        <dbReference type="ChEBI" id="CHEBI:58885"/>
        <dbReference type="ChEBI" id="CHEBI:66914"/>
        <dbReference type="EC" id="5.1.3.2"/>
    </reaction>
</comment>
<dbReference type="GO" id="GO:0033499">
    <property type="term" value="P:galactose catabolic process via UDP-galactose, Leloir pathway"/>
    <property type="evidence" value="ECO:0007669"/>
    <property type="project" value="TreeGrafter"/>
</dbReference>
<feature type="domain" description="NAD-dependent epimerase/dehydratase" evidence="11">
    <location>
        <begin position="3"/>
        <end position="250"/>
    </location>
</feature>
<evidence type="ECO:0000313" key="13">
    <source>
        <dbReference type="Proteomes" id="UP000231371"/>
    </source>
</evidence>
<proteinExistence type="inferred from homology"/>
<evidence type="ECO:0000256" key="8">
    <source>
        <dbReference type="ARBA" id="ARBA00023235"/>
    </source>
</evidence>
<dbReference type="AlphaFoldDB" id="A0A2H0KF57"/>
<dbReference type="InterPro" id="IPR001509">
    <property type="entry name" value="Epimerase_deHydtase"/>
</dbReference>
<dbReference type="Gene3D" id="3.40.50.720">
    <property type="entry name" value="NAD(P)-binding Rossmann-like Domain"/>
    <property type="match status" value="1"/>
</dbReference>
<dbReference type="GO" id="GO:0003978">
    <property type="term" value="F:UDP-glucose 4-epimerase activity"/>
    <property type="evidence" value="ECO:0007669"/>
    <property type="project" value="UniProtKB-UniRule"/>
</dbReference>
<comment type="caution">
    <text evidence="12">The sequence shown here is derived from an EMBL/GenBank/DDBJ whole genome shotgun (WGS) entry which is preliminary data.</text>
</comment>
<evidence type="ECO:0000256" key="9">
    <source>
        <dbReference type="ARBA" id="ARBA00023277"/>
    </source>
</evidence>
<dbReference type="InterPro" id="IPR036291">
    <property type="entry name" value="NAD(P)-bd_dom_sf"/>
</dbReference>
<organism evidence="12 13">
    <name type="scientific">Candidatus Shapirobacteria bacterium CG11_big_fil_rev_8_21_14_0_20_40_12</name>
    <dbReference type="NCBI Taxonomy" id="1974889"/>
    <lineage>
        <taxon>Bacteria</taxon>
        <taxon>Candidatus Shapironibacteriota</taxon>
    </lineage>
</organism>
<gene>
    <name evidence="12" type="primary">galE</name>
    <name evidence="12" type="ORF">COV89_03350</name>
</gene>
<dbReference type="Pfam" id="PF01370">
    <property type="entry name" value="Epimerase"/>
    <property type="match status" value="1"/>
</dbReference>
<dbReference type="EC" id="5.1.3.2" evidence="5 10"/>
<dbReference type="Proteomes" id="UP000231371">
    <property type="component" value="Unassembled WGS sequence"/>
</dbReference>
<evidence type="ECO:0000256" key="4">
    <source>
        <dbReference type="ARBA" id="ARBA00007637"/>
    </source>
</evidence>
<dbReference type="InterPro" id="IPR005886">
    <property type="entry name" value="UDP_G4E"/>
</dbReference>
<reference evidence="12 13" key="1">
    <citation type="submission" date="2017-09" db="EMBL/GenBank/DDBJ databases">
        <title>Depth-based differentiation of microbial function through sediment-hosted aquifers and enrichment of novel symbionts in the deep terrestrial subsurface.</title>
        <authorList>
            <person name="Probst A.J."/>
            <person name="Ladd B."/>
            <person name="Jarett J.K."/>
            <person name="Geller-Mcgrath D.E."/>
            <person name="Sieber C.M."/>
            <person name="Emerson J.B."/>
            <person name="Anantharaman K."/>
            <person name="Thomas B.C."/>
            <person name="Malmstrom R."/>
            <person name="Stieglmeier M."/>
            <person name="Klingl A."/>
            <person name="Woyke T."/>
            <person name="Ryan C.M."/>
            <person name="Banfield J.F."/>
        </authorList>
    </citation>
    <scope>NUCLEOTIDE SEQUENCE [LARGE SCALE GENOMIC DNA]</scope>
    <source>
        <strain evidence="12">CG11_big_fil_rev_8_21_14_0_20_40_12</strain>
    </source>
</reference>
<evidence type="ECO:0000256" key="6">
    <source>
        <dbReference type="ARBA" id="ARBA00018569"/>
    </source>
</evidence>
<comment type="similarity">
    <text evidence="4 10">Belongs to the NAD(P)-dependent epimerase/dehydratase family.</text>
</comment>
<dbReference type="CDD" id="cd05247">
    <property type="entry name" value="UDP_G4E_1_SDR_e"/>
    <property type="match status" value="1"/>
</dbReference>
<sequence>MKILVTGGAGYIGSHTVVELLKQGHEITVFDNLVCGHKEPVICPLIIGDLLDKNQINAVFEKDSFDGVIHFAAYALAGESMNEPRKYFENNILGGLNLLEAMKKHGVDKIIFSSSCSQYGFPEKLPVTEEESKKPASVYGESKLMFETILQWYDSLFGIKNVCLRYFNAGGASLDGSMGEDHDPETHIIPIAIQTALGQREKFVIFGMDYKTPDGTNIRDYVHVLDLADAHIRALEYLVRENESNYFNVGTGKGYSNKEIVEMVKKISGINFMVEFGPRRLGDPDAVYADNTKIKKALSWEPRYSDLETIIKTAWNWHKTHPNGYNS</sequence>
<comment type="subunit">
    <text evidence="10">Homodimer.</text>
</comment>
<dbReference type="PANTHER" id="PTHR43725:SF53">
    <property type="entry name" value="UDP-ARABINOSE 4-EPIMERASE 1"/>
    <property type="match status" value="1"/>
</dbReference>
<dbReference type="EMBL" id="PCVI01000053">
    <property type="protein sequence ID" value="PIQ69898.1"/>
    <property type="molecule type" value="Genomic_DNA"/>
</dbReference>
<dbReference type="Gene3D" id="3.90.25.10">
    <property type="entry name" value="UDP-galactose 4-epimerase, domain 1"/>
    <property type="match status" value="1"/>
</dbReference>
<accession>A0A2H0KF57</accession>
<dbReference type="UniPathway" id="UPA00214"/>
<evidence type="ECO:0000256" key="1">
    <source>
        <dbReference type="ARBA" id="ARBA00000083"/>
    </source>
</evidence>
<comment type="pathway">
    <text evidence="3 10">Carbohydrate metabolism; galactose metabolism.</text>
</comment>
<evidence type="ECO:0000256" key="7">
    <source>
        <dbReference type="ARBA" id="ARBA00023027"/>
    </source>
</evidence>
<dbReference type="SUPFAM" id="SSF51735">
    <property type="entry name" value="NAD(P)-binding Rossmann-fold domains"/>
    <property type="match status" value="1"/>
</dbReference>
<evidence type="ECO:0000256" key="3">
    <source>
        <dbReference type="ARBA" id="ARBA00004947"/>
    </source>
</evidence>
<evidence type="ECO:0000256" key="2">
    <source>
        <dbReference type="ARBA" id="ARBA00001911"/>
    </source>
</evidence>
<comment type="cofactor">
    <cofactor evidence="2 10">
        <name>NAD(+)</name>
        <dbReference type="ChEBI" id="CHEBI:57540"/>
    </cofactor>
</comment>
<name>A0A2H0KF57_9BACT</name>
<keyword evidence="8 10" id="KW-0413">Isomerase</keyword>
<protein>
    <recommendedName>
        <fullName evidence="6 10">UDP-glucose 4-epimerase</fullName>
        <ecNumber evidence="5 10">5.1.3.2</ecNumber>
    </recommendedName>
</protein>
<evidence type="ECO:0000256" key="5">
    <source>
        <dbReference type="ARBA" id="ARBA00013189"/>
    </source>
</evidence>
<dbReference type="NCBIfam" id="TIGR01179">
    <property type="entry name" value="galE"/>
    <property type="match status" value="1"/>
</dbReference>
<evidence type="ECO:0000256" key="10">
    <source>
        <dbReference type="RuleBase" id="RU366046"/>
    </source>
</evidence>
<keyword evidence="9 10" id="KW-0119">Carbohydrate metabolism</keyword>
<evidence type="ECO:0000313" key="12">
    <source>
        <dbReference type="EMBL" id="PIQ69898.1"/>
    </source>
</evidence>
<evidence type="ECO:0000259" key="11">
    <source>
        <dbReference type="Pfam" id="PF01370"/>
    </source>
</evidence>
<dbReference type="PANTHER" id="PTHR43725">
    <property type="entry name" value="UDP-GLUCOSE 4-EPIMERASE"/>
    <property type="match status" value="1"/>
</dbReference>